<evidence type="ECO:0000256" key="1">
    <source>
        <dbReference type="ARBA" id="ARBA00022553"/>
    </source>
</evidence>
<organism evidence="4 5">
    <name type="scientific">candidate division WWE3 bacterium CSP1-7</name>
    <dbReference type="NCBI Taxonomy" id="1576480"/>
    <lineage>
        <taxon>Bacteria</taxon>
        <taxon>Katanobacteria</taxon>
    </lineage>
</organism>
<dbReference type="Pfam" id="PF00072">
    <property type="entry name" value="Response_reg"/>
    <property type="match status" value="1"/>
</dbReference>
<dbReference type="EMBL" id="LDXK01000002">
    <property type="protein sequence ID" value="KRT67507.1"/>
    <property type="molecule type" value="Genomic_DNA"/>
</dbReference>
<accession>A0A0T5ZXG9</accession>
<protein>
    <submittedName>
        <fullName evidence="4">Response regulator receiver protein</fullName>
    </submittedName>
</protein>
<dbReference type="SMART" id="SM00448">
    <property type="entry name" value="REC"/>
    <property type="match status" value="1"/>
</dbReference>
<dbReference type="PROSITE" id="PS50110">
    <property type="entry name" value="RESPONSE_REGULATORY"/>
    <property type="match status" value="1"/>
</dbReference>
<evidence type="ECO:0000256" key="2">
    <source>
        <dbReference type="PROSITE-ProRule" id="PRU00169"/>
    </source>
</evidence>
<dbReference type="InterPro" id="IPR001789">
    <property type="entry name" value="Sig_transdc_resp-reg_receiver"/>
</dbReference>
<dbReference type="SUPFAM" id="SSF52172">
    <property type="entry name" value="CheY-like"/>
    <property type="match status" value="1"/>
</dbReference>
<dbReference type="Gene3D" id="3.40.50.2300">
    <property type="match status" value="1"/>
</dbReference>
<evidence type="ECO:0000313" key="4">
    <source>
        <dbReference type="EMBL" id="KRT67507.1"/>
    </source>
</evidence>
<dbReference type="GO" id="GO:0000160">
    <property type="term" value="P:phosphorelay signal transduction system"/>
    <property type="evidence" value="ECO:0007669"/>
    <property type="project" value="InterPro"/>
</dbReference>
<feature type="domain" description="Response regulatory" evidence="3">
    <location>
        <begin position="11"/>
        <end position="129"/>
    </location>
</feature>
<name>A0A0T5ZXG9_UNCKA</name>
<sequence length="135" mass="15255">MKDSISPDKKVILVIEDEAPLLEAIKRKLELSGSSVLAADTTEQALSYLQDEKRVDLIWLDHYLFGKEPGLLFVAELKNSPKWKSIPIFVVSNASGAEKKHAYLSLGVDKYYAKVDYRLDQLVKDIQGFLAEKKE</sequence>
<comment type="caution">
    <text evidence="4">The sequence shown here is derived from an EMBL/GenBank/DDBJ whole genome shotgun (WGS) entry which is preliminary data.</text>
</comment>
<feature type="modified residue" description="4-aspartylphosphate" evidence="2">
    <location>
        <position position="61"/>
    </location>
</feature>
<gene>
    <name evidence="4" type="ORF">XU08_C0002G0052</name>
</gene>
<dbReference type="Proteomes" id="UP000051297">
    <property type="component" value="Unassembled WGS sequence"/>
</dbReference>
<reference evidence="4 5" key="1">
    <citation type="submission" date="2015-05" db="EMBL/GenBank/DDBJ databases">
        <title>Critical biogeochemical functions in the subsurface are associated with bacteria from new phyla and little studied lineages.</title>
        <authorList>
            <person name="Hug L.A."/>
            <person name="Thomas B.C."/>
            <person name="Sharon I."/>
            <person name="Brown C.T."/>
            <person name="Sharma R."/>
            <person name="Hettich R.L."/>
            <person name="Wilkins M.J."/>
            <person name="Williams K.H."/>
            <person name="Singh A."/>
            <person name="Banfield J.F."/>
        </authorList>
    </citation>
    <scope>NUCLEOTIDE SEQUENCE [LARGE SCALE GENOMIC DNA]</scope>
    <source>
        <strain evidence="4">CSP1-7</strain>
    </source>
</reference>
<keyword evidence="1 2" id="KW-0597">Phosphoprotein</keyword>
<dbReference type="AlphaFoldDB" id="A0A0T5ZXG9"/>
<dbReference type="InterPro" id="IPR050595">
    <property type="entry name" value="Bact_response_regulator"/>
</dbReference>
<evidence type="ECO:0000259" key="3">
    <source>
        <dbReference type="PROSITE" id="PS50110"/>
    </source>
</evidence>
<dbReference type="PANTHER" id="PTHR44591">
    <property type="entry name" value="STRESS RESPONSE REGULATOR PROTEIN 1"/>
    <property type="match status" value="1"/>
</dbReference>
<evidence type="ECO:0000313" key="5">
    <source>
        <dbReference type="Proteomes" id="UP000051297"/>
    </source>
</evidence>
<proteinExistence type="predicted"/>
<dbReference type="PANTHER" id="PTHR44591:SF3">
    <property type="entry name" value="RESPONSE REGULATORY DOMAIN-CONTAINING PROTEIN"/>
    <property type="match status" value="1"/>
</dbReference>
<dbReference type="STRING" id="1576480.XU08_C0002G0052"/>
<dbReference type="InterPro" id="IPR011006">
    <property type="entry name" value="CheY-like_superfamily"/>
</dbReference>